<dbReference type="SUPFAM" id="SSF100910">
    <property type="entry name" value="Chemosensory protein Csp2"/>
    <property type="match status" value="1"/>
</dbReference>
<dbReference type="InterPro" id="IPR005055">
    <property type="entry name" value="A10/PebIII"/>
</dbReference>
<dbReference type="FunCoup" id="A0A0N1IC35">
    <property type="interactions" value="40"/>
</dbReference>
<gene>
    <name evidence="1" type="ORF">RR48_05085</name>
</gene>
<keyword evidence="2" id="KW-1185">Reference proteome</keyword>
<dbReference type="InParanoid" id="A0A0N1IC35"/>
<proteinExistence type="predicted"/>
<dbReference type="PANTHER" id="PTHR11257:SF11">
    <property type="entry name" value="CHEMOSENSORY PROTEIN 17"/>
    <property type="match status" value="1"/>
</dbReference>
<dbReference type="Gene3D" id="1.10.2080.10">
    <property type="entry name" value="Insect odorant-binding protein A10/Ejaculatory bulb-specific protein 3"/>
    <property type="match status" value="1"/>
</dbReference>
<evidence type="ECO:0000313" key="1">
    <source>
        <dbReference type="EMBL" id="KPJ09883.1"/>
    </source>
</evidence>
<sequence>MLNCVICKTVAPLSSNAQGGPTAPYPNAGPARRVQELDVLTQDPAHYTRGLELNDKAIIIANHYADPVPRCMRFCLLTLCLATLVYGAPSMTDAQLEQTLADRNTMQRHLKCALGEGPCDPVGVRLRTLAPLVLRGACPQCSAQETRQIRRTLAFVQRNYPWEWARIVRQHG</sequence>
<accession>A0A0N1IC35</accession>
<dbReference type="InterPro" id="IPR036682">
    <property type="entry name" value="OS_D_A10/PebIII_sf"/>
</dbReference>
<evidence type="ECO:0000313" key="2">
    <source>
        <dbReference type="Proteomes" id="UP000053240"/>
    </source>
</evidence>
<evidence type="ECO:0008006" key="3">
    <source>
        <dbReference type="Google" id="ProtNLM"/>
    </source>
</evidence>
<dbReference type="EMBL" id="KQ461068">
    <property type="protein sequence ID" value="KPJ09883.1"/>
    <property type="molecule type" value="Genomic_DNA"/>
</dbReference>
<name>A0A0N1IC35_PAPMA</name>
<dbReference type="Proteomes" id="UP000053240">
    <property type="component" value="Unassembled WGS sequence"/>
</dbReference>
<organism evidence="1 2">
    <name type="scientific">Papilio machaon</name>
    <name type="common">Old World swallowtail butterfly</name>
    <dbReference type="NCBI Taxonomy" id="76193"/>
    <lineage>
        <taxon>Eukaryota</taxon>
        <taxon>Metazoa</taxon>
        <taxon>Ecdysozoa</taxon>
        <taxon>Arthropoda</taxon>
        <taxon>Hexapoda</taxon>
        <taxon>Insecta</taxon>
        <taxon>Pterygota</taxon>
        <taxon>Neoptera</taxon>
        <taxon>Endopterygota</taxon>
        <taxon>Lepidoptera</taxon>
        <taxon>Glossata</taxon>
        <taxon>Ditrysia</taxon>
        <taxon>Papilionoidea</taxon>
        <taxon>Papilionidae</taxon>
        <taxon>Papilioninae</taxon>
        <taxon>Papilio</taxon>
    </lineage>
</organism>
<protein>
    <recommendedName>
        <fullName evidence="3">Odorant-binding protein A10</fullName>
    </recommendedName>
</protein>
<dbReference type="AlphaFoldDB" id="A0A0N1IC35"/>
<dbReference type="Pfam" id="PF03392">
    <property type="entry name" value="OS-D"/>
    <property type="match status" value="1"/>
</dbReference>
<reference evidence="1 2" key="1">
    <citation type="journal article" date="2015" name="Nat. Commun.">
        <title>Outbred genome sequencing and CRISPR/Cas9 gene editing in butterflies.</title>
        <authorList>
            <person name="Li X."/>
            <person name="Fan D."/>
            <person name="Zhang W."/>
            <person name="Liu G."/>
            <person name="Zhang L."/>
            <person name="Zhao L."/>
            <person name="Fang X."/>
            <person name="Chen L."/>
            <person name="Dong Y."/>
            <person name="Chen Y."/>
            <person name="Ding Y."/>
            <person name="Zhao R."/>
            <person name="Feng M."/>
            <person name="Zhu Y."/>
            <person name="Feng Y."/>
            <person name="Jiang X."/>
            <person name="Zhu D."/>
            <person name="Xiang H."/>
            <person name="Feng X."/>
            <person name="Li S."/>
            <person name="Wang J."/>
            <person name="Zhang G."/>
            <person name="Kronforst M.R."/>
            <person name="Wang W."/>
        </authorList>
    </citation>
    <scope>NUCLEOTIDE SEQUENCE [LARGE SCALE GENOMIC DNA]</scope>
    <source>
        <strain evidence="1">Ya'a_city_454_Pm</strain>
        <tissue evidence="1">Whole body</tissue>
    </source>
</reference>
<dbReference type="PANTHER" id="PTHR11257">
    <property type="entry name" value="CHEMOSENSORY PROTEIN-RELATED"/>
    <property type="match status" value="1"/>
</dbReference>